<evidence type="ECO:0000313" key="4">
    <source>
        <dbReference type="Proteomes" id="UP000002026"/>
    </source>
</evidence>
<dbReference type="SMART" id="SM00900">
    <property type="entry name" value="FMN_bind"/>
    <property type="match status" value="1"/>
</dbReference>
<proteinExistence type="predicted"/>
<feature type="domain" description="FMN-binding" evidence="2">
    <location>
        <begin position="41"/>
        <end position="118"/>
    </location>
</feature>
<dbReference type="RefSeq" id="WP_012799237.1">
    <property type="nucleotide sequence ID" value="NC_013165.1"/>
</dbReference>
<dbReference type="GO" id="GO:0010181">
    <property type="term" value="F:FMN binding"/>
    <property type="evidence" value="ECO:0007669"/>
    <property type="project" value="InterPro"/>
</dbReference>
<dbReference type="InterPro" id="IPR007329">
    <property type="entry name" value="FMN-bd"/>
</dbReference>
<dbReference type="AlphaFoldDB" id="C7N8A2"/>
<dbReference type="Proteomes" id="UP000002026">
    <property type="component" value="Chromosome"/>
</dbReference>
<dbReference type="GO" id="GO:0016020">
    <property type="term" value="C:membrane"/>
    <property type="evidence" value="ECO:0007669"/>
    <property type="project" value="InterPro"/>
</dbReference>
<dbReference type="Gene3D" id="3.90.1010.20">
    <property type="match status" value="1"/>
</dbReference>
<dbReference type="Pfam" id="PF04205">
    <property type="entry name" value="FMN_bind"/>
    <property type="match status" value="1"/>
</dbReference>
<name>C7N8A2_SLAHD</name>
<accession>C7N8A2</accession>
<evidence type="ECO:0000256" key="1">
    <source>
        <dbReference type="SAM" id="SignalP"/>
    </source>
</evidence>
<evidence type="ECO:0000313" key="3">
    <source>
        <dbReference type="EMBL" id="ACV23137.1"/>
    </source>
</evidence>
<keyword evidence="4" id="KW-1185">Reference proteome</keyword>
<gene>
    <name evidence="3" type="ordered locus">Shel_21270</name>
</gene>
<dbReference type="PROSITE" id="PS51257">
    <property type="entry name" value="PROKAR_LIPOPROTEIN"/>
    <property type="match status" value="1"/>
</dbReference>
<feature type="chain" id="PRO_5039218568" evidence="1">
    <location>
        <begin position="22"/>
        <end position="120"/>
    </location>
</feature>
<keyword evidence="1" id="KW-0732">Signal</keyword>
<organism evidence="3 4">
    <name type="scientific">Slackia heliotrinireducens (strain ATCC 29202 / DSM 20476 / NCTC 11029 / RHS 1)</name>
    <name type="common">Peptococcus heliotrinreducens</name>
    <dbReference type="NCBI Taxonomy" id="471855"/>
    <lineage>
        <taxon>Bacteria</taxon>
        <taxon>Bacillati</taxon>
        <taxon>Actinomycetota</taxon>
        <taxon>Coriobacteriia</taxon>
        <taxon>Eggerthellales</taxon>
        <taxon>Eggerthellaceae</taxon>
        <taxon>Slackia</taxon>
    </lineage>
</organism>
<feature type="signal peptide" evidence="1">
    <location>
        <begin position="1"/>
        <end position="21"/>
    </location>
</feature>
<dbReference type="eggNOG" id="COG3976">
    <property type="taxonomic scope" value="Bacteria"/>
</dbReference>
<evidence type="ECO:0000259" key="2">
    <source>
        <dbReference type="SMART" id="SM00900"/>
    </source>
</evidence>
<dbReference type="KEGG" id="shi:Shel_21270"/>
<dbReference type="EMBL" id="CP001684">
    <property type="protein sequence ID" value="ACV23137.1"/>
    <property type="molecule type" value="Genomic_DNA"/>
</dbReference>
<protein>
    <submittedName>
        <fullName evidence="3">Uncharacterized conserved protein</fullName>
    </submittedName>
</protein>
<dbReference type="STRING" id="471855.Shel_21270"/>
<sequence>MKKILTVTACAFAMSAMLLLASCGGGSSMYNDGTYTGTGTGKSGDITVTLTIADDQITVDEITDPGETAGIGGAEAIADGTFKSQIEEAQSAEIEGVAGATLTSNGVKAAVEDALAQAAA</sequence>
<reference evidence="3 4" key="1">
    <citation type="journal article" date="2009" name="Stand. Genomic Sci.">
        <title>Complete genome sequence of Slackia heliotrinireducens type strain (RHS 1).</title>
        <authorList>
            <person name="Pukall R."/>
            <person name="Lapidus A."/>
            <person name="Nolan M."/>
            <person name="Copeland A."/>
            <person name="Glavina Del Rio T."/>
            <person name="Lucas S."/>
            <person name="Chen F."/>
            <person name="Tice H."/>
            <person name="Cheng J.F."/>
            <person name="Chertkov O."/>
            <person name="Bruce D."/>
            <person name="Goodwin L."/>
            <person name="Kuske C."/>
            <person name="Brettin T."/>
            <person name="Detter J.C."/>
            <person name="Han C."/>
            <person name="Pitluck S."/>
            <person name="Pati A."/>
            <person name="Mavrommatis K."/>
            <person name="Ivanova N."/>
            <person name="Ovchinnikova G."/>
            <person name="Chen A."/>
            <person name="Palaniappan K."/>
            <person name="Schneider S."/>
            <person name="Rohde M."/>
            <person name="Chain P."/>
            <person name="D'haeseleer P."/>
            <person name="Goker M."/>
            <person name="Bristow J."/>
            <person name="Eisen J.A."/>
            <person name="Markowitz V."/>
            <person name="Kyrpides N.C."/>
            <person name="Klenk H.P."/>
            <person name="Hugenholtz P."/>
        </authorList>
    </citation>
    <scope>NUCLEOTIDE SEQUENCE [LARGE SCALE GENOMIC DNA]</scope>
    <source>
        <strain evidence="4">ATCC 29202 / DSM 20476 / NCTC 11029 / RHS 1</strain>
    </source>
</reference>
<dbReference type="HOGENOM" id="CLU_096350_2_1_11"/>